<comment type="caution">
    <text evidence="2">The sequence shown here is derived from an EMBL/GenBank/DDBJ whole genome shotgun (WGS) entry which is preliminary data.</text>
</comment>
<evidence type="ECO:0008006" key="4">
    <source>
        <dbReference type="Google" id="ProtNLM"/>
    </source>
</evidence>
<organism evidence="2 3">
    <name type="scientific">Methylobrevis pamukkalensis</name>
    <dbReference type="NCBI Taxonomy" id="1439726"/>
    <lineage>
        <taxon>Bacteria</taxon>
        <taxon>Pseudomonadati</taxon>
        <taxon>Pseudomonadota</taxon>
        <taxon>Alphaproteobacteria</taxon>
        <taxon>Hyphomicrobiales</taxon>
        <taxon>Pleomorphomonadaceae</taxon>
        <taxon>Methylobrevis</taxon>
    </lineage>
</organism>
<feature type="chain" id="PRO_5009128891" description="Retroviral aspartyl protease" evidence="1">
    <location>
        <begin position="26"/>
        <end position="165"/>
    </location>
</feature>
<name>A0A1E3H3P6_9HYPH</name>
<dbReference type="NCBIfam" id="TIGR02281">
    <property type="entry name" value="clan_AA_DTGA"/>
    <property type="match status" value="1"/>
</dbReference>
<sequence length="165" mass="17412">MARMIFMAMLLMACVGVAVPWLDQASMPSASVATMSDGAAGRSGRVEVPGGRDGHYLVEPTVNGTSVSMMVDTGATLVALRESDARRLGFFLAPSDYNAAVSTANGVIHAARVKLDRIELKGIELRGVDAMVLPDRALGGNLLGMSFLGKLARFEIGDGRLVMEQ</sequence>
<reference evidence="2 3" key="1">
    <citation type="submission" date="2016-07" db="EMBL/GenBank/DDBJ databases">
        <title>Draft Genome Sequence of Methylobrevis pamukkalensis PK2.</title>
        <authorList>
            <person name="Vasilenko O.V."/>
            <person name="Doronina N.V."/>
            <person name="Shmareva M.N."/>
            <person name="Tarlachkov S.V."/>
            <person name="Mustakhimov I."/>
            <person name="Trotsenko Y.A."/>
        </authorList>
    </citation>
    <scope>NUCLEOTIDE SEQUENCE [LARGE SCALE GENOMIC DNA]</scope>
    <source>
        <strain evidence="2 3">PK2</strain>
    </source>
</reference>
<dbReference type="SUPFAM" id="SSF50630">
    <property type="entry name" value="Acid proteases"/>
    <property type="match status" value="1"/>
</dbReference>
<accession>A0A1E3H3P6</accession>
<protein>
    <recommendedName>
        <fullName evidence="4">Retroviral aspartyl protease</fullName>
    </recommendedName>
</protein>
<dbReference type="Pfam" id="PF13975">
    <property type="entry name" value="gag-asp_proteas"/>
    <property type="match status" value="1"/>
</dbReference>
<keyword evidence="1" id="KW-0732">Signal</keyword>
<feature type="signal peptide" evidence="1">
    <location>
        <begin position="1"/>
        <end position="25"/>
    </location>
</feature>
<evidence type="ECO:0000313" key="3">
    <source>
        <dbReference type="Proteomes" id="UP000094622"/>
    </source>
</evidence>
<dbReference type="RefSeq" id="WP_083255612.1">
    <property type="nucleotide sequence ID" value="NZ_MCRJ01000035.1"/>
</dbReference>
<dbReference type="InterPro" id="IPR011969">
    <property type="entry name" value="Clan_AA_Asp_peptidase_C"/>
</dbReference>
<dbReference type="InterPro" id="IPR021109">
    <property type="entry name" value="Peptidase_aspartic_dom_sf"/>
</dbReference>
<dbReference type="GO" id="GO:0006508">
    <property type="term" value="P:proteolysis"/>
    <property type="evidence" value="ECO:0007669"/>
    <property type="project" value="InterPro"/>
</dbReference>
<gene>
    <name evidence="2" type="ORF">A6302_01758</name>
</gene>
<keyword evidence="3" id="KW-1185">Reference proteome</keyword>
<evidence type="ECO:0000313" key="2">
    <source>
        <dbReference type="EMBL" id="ODN70914.1"/>
    </source>
</evidence>
<evidence type="ECO:0000256" key="1">
    <source>
        <dbReference type="SAM" id="SignalP"/>
    </source>
</evidence>
<dbReference type="EMBL" id="MCRJ01000035">
    <property type="protein sequence ID" value="ODN70914.1"/>
    <property type="molecule type" value="Genomic_DNA"/>
</dbReference>
<dbReference type="Proteomes" id="UP000094622">
    <property type="component" value="Unassembled WGS sequence"/>
</dbReference>
<dbReference type="Gene3D" id="2.40.70.10">
    <property type="entry name" value="Acid Proteases"/>
    <property type="match status" value="1"/>
</dbReference>
<proteinExistence type="predicted"/>
<dbReference type="CDD" id="cd05483">
    <property type="entry name" value="retropepsin_like_bacteria"/>
    <property type="match status" value="1"/>
</dbReference>
<dbReference type="PROSITE" id="PS00141">
    <property type="entry name" value="ASP_PROTEASE"/>
    <property type="match status" value="1"/>
</dbReference>
<dbReference type="AlphaFoldDB" id="A0A1E3H3P6"/>
<dbReference type="InterPro" id="IPR034122">
    <property type="entry name" value="Retropepsin-like_bacterial"/>
</dbReference>
<dbReference type="OrthoDB" id="7595324at2"/>
<dbReference type="InterPro" id="IPR001969">
    <property type="entry name" value="Aspartic_peptidase_AS"/>
</dbReference>
<dbReference type="GO" id="GO:0004190">
    <property type="term" value="F:aspartic-type endopeptidase activity"/>
    <property type="evidence" value="ECO:0007669"/>
    <property type="project" value="InterPro"/>
</dbReference>